<dbReference type="EMBL" id="JAGXOE010000050">
    <property type="protein sequence ID" value="MBS4103090.1"/>
    <property type="molecule type" value="Genomic_DNA"/>
</dbReference>
<proteinExistence type="predicted"/>
<dbReference type="RefSeq" id="WP_212554593.1">
    <property type="nucleotide sequence ID" value="NZ_JAGXOE010000050.1"/>
</dbReference>
<sequence>MAEPLRRTQAVRLTHDERENLRNLAQRNGLSSGILARALLLWARENIPPRDLNAIIASAKAEVAARASAAGTAAINARWAMTKHEDDKEN</sequence>
<evidence type="ECO:0000313" key="1">
    <source>
        <dbReference type="EMBL" id="MBS4103090.1"/>
    </source>
</evidence>
<name>A0ABS5NGD8_TSUPA</name>
<evidence type="ECO:0000313" key="2">
    <source>
        <dbReference type="Proteomes" id="UP000676853"/>
    </source>
</evidence>
<dbReference type="Proteomes" id="UP000676853">
    <property type="component" value="Unassembled WGS sequence"/>
</dbReference>
<keyword evidence="2" id="KW-1185">Reference proteome</keyword>
<evidence type="ECO:0008006" key="3">
    <source>
        <dbReference type="Google" id="ProtNLM"/>
    </source>
</evidence>
<comment type="caution">
    <text evidence="1">The sequence shown here is derived from an EMBL/GenBank/DDBJ whole genome shotgun (WGS) entry which is preliminary data.</text>
</comment>
<reference evidence="1 2" key="1">
    <citation type="submission" date="2021-04" db="EMBL/GenBank/DDBJ databases">
        <title>Whole genome sequence analysis of a thiophenic sulfur metabolizing bacteria.</title>
        <authorList>
            <person name="Akhtar N."/>
            <person name="Akram J."/>
            <person name="Aslam A."/>
        </authorList>
    </citation>
    <scope>NUCLEOTIDE SEQUENCE [LARGE SCALE GENOMIC DNA]</scope>
    <source>
        <strain evidence="1 2">3OW</strain>
    </source>
</reference>
<protein>
    <recommendedName>
        <fullName evidence="3">Ribbon-helix-helix protein CopG domain-containing protein</fullName>
    </recommendedName>
</protein>
<accession>A0ABS5NGD8</accession>
<organism evidence="1 2">
    <name type="scientific">Tsukamurella paurometabola</name>
    <name type="common">Corynebacterium paurometabolum</name>
    <dbReference type="NCBI Taxonomy" id="2061"/>
    <lineage>
        <taxon>Bacteria</taxon>
        <taxon>Bacillati</taxon>
        <taxon>Actinomycetota</taxon>
        <taxon>Actinomycetes</taxon>
        <taxon>Mycobacteriales</taxon>
        <taxon>Tsukamurellaceae</taxon>
        <taxon>Tsukamurella</taxon>
    </lineage>
</organism>
<gene>
    <name evidence="1" type="ORF">KFZ73_17830</name>
</gene>